<keyword evidence="1" id="KW-1133">Transmembrane helix</keyword>
<protein>
    <recommendedName>
        <fullName evidence="2">CAAX prenyl protease 2/Lysostaphin resistance protein A-like domain-containing protein</fullName>
    </recommendedName>
</protein>
<dbReference type="PANTHER" id="PTHR43592">
    <property type="entry name" value="CAAX AMINO TERMINAL PROTEASE"/>
    <property type="match status" value="1"/>
</dbReference>
<proteinExistence type="predicted"/>
<feature type="transmembrane region" description="Helical" evidence="1">
    <location>
        <begin position="74"/>
        <end position="91"/>
    </location>
</feature>
<dbReference type="InterPro" id="IPR014346">
    <property type="entry name" value="Prenyl_protease-related"/>
</dbReference>
<feature type="transmembrane region" description="Helical" evidence="1">
    <location>
        <begin position="6"/>
        <end position="26"/>
    </location>
</feature>
<organism evidence="3 4">
    <name type="scientific">Actimicrobium antarcticum</name>
    <dbReference type="NCBI Taxonomy" id="1051899"/>
    <lineage>
        <taxon>Bacteria</taxon>
        <taxon>Pseudomonadati</taxon>
        <taxon>Pseudomonadota</taxon>
        <taxon>Betaproteobacteria</taxon>
        <taxon>Burkholderiales</taxon>
        <taxon>Oxalobacteraceae</taxon>
        <taxon>Actimicrobium</taxon>
    </lineage>
</organism>
<dbReference type="InterPro" id="IPR003675">
    <property type="entry name" value="Rce1/LyrA-like_dom"/>
</dbReference>
<feature type="transmembrane region" description="Helical" evidence="1">
    <location>
        <begin position="199"/>
        <end position="221"/>
    </location>
</feature>
<dbReference type="RefSeq" id="WP_344762870.1">
    <property type="nucleotide sequence ID" value="NZ_BAAAZE010000008.1"/>
</dbReference>
<keyword evidence="1" id="KW-0812">Transmembrane</keyword>
<dbReference type="PANTHER" id="PTHR43592:SF15">
    <property type="entry name" value="CAAX AMINO TERMINAL PROTEASE FAMILY PROTEIN"/>
    <property type="match status" value="1"/>
</dbReference>
<dbReference type="EMBL" id="BAAAZE010000008">
    <property type="protein sequence ID" value="GAA4020889.1"/>
    <property type="molecule type" value="Genomic_DNA"/>
</dbReference>
<keyword evidence="1" id="KW-0472">Membrane</keyword>
<comment type="caution">
    <text evidence="3">The sequence shown here is derived from an EMBL/GenBank/DDBJ whole genome shotgun (WGS) entry which is preliminary data.</text>
</comment>
<feature type="transmembrane region" description="Helical" evidence="1">
    <location>
        <begin position="160"/>
        <end position="187"/>
    </location>
</feature>
<dbReference type="Proteomes" id="UP001501353">
    <property type="component" value="Unassembled WGS sequence"/>
</dbReference>
<feature type="domain" description="CAAX prenyl protease 2/Lysostaphin resistance protein A-like" evidence="2">
    <location>
        <begin position="117"/>
        <end position="207"/>
    </location>
</feature>
<keyword evidence="4" id="KW-1185">Reference proteome</keyword>
<evidence type="ECO:0000259" key="2">
    <source>
        <dbReference type="Pfam" id="PF02517"/>
    </source>
</evidence>
<dbReference type="Pfam" id="PF02517">
    <property type="entry name" value="Rce1-like"/>
    <property type="match status" value="1"/>
</dbReference>
<evidence type="ECO:0000313" key="3">
    <source>
        <dbReference type="EMBL" id="GAA4020889.1"/>
    </source>
</evidence>
<gene>
    <name evidence="3" type="ORF">GCM10022212_17100</name>
</gene>
<accession>A0ABP7T4B4</accession>
<reference evidence="4" key="1">
    <citation type="journal article" date="2019" name="Int. J. Syst. Evol. Microbiol.">
        <title>The Global Catalogue of Microorganisms (GCM) 10K type strain sequencing project: providing services to taxonomists for standard genome sequencing and annotation.</title>
        <authorList>
            <consortium name="The Broad Institute Genomics Platform"/>
            <consortium name="The Broad Institute Genome Sequencing Center for Infectious Disease"/>
            <person name="Wu L."/>
            <person name="Ma J."/>
        </authorList>
    </citation>
    <scope>NUCLEOTIDE SEQUENCE [LARGE SCALE GENOMIC DNA]</scope>
    <source>
        <strain evidence="4">JCM 16673</strain>
    </source>
</reference>
<name>A0ABP7T4B4_9BURK</name>
<sequence>MPDRATLSRIAPFAAYILFIAIADILSRLGMSEMDLRWLYPLKIGVVIGMLWFWRREYTEMAWPPTLGTRDWLIAIGVGIAVFIAWINLGADWMVVGKSTGYQPVGPDGQLDWLLVAVRLAGAALVVPVMEELFWRSYLMRWLVDTDFLRVNPASVGIKAIAIASMLFAIEHSLWLAGLVAGIAYSLLYVRSRSIWSPIVAHGVTNGALGLWVIVGGHWGYW</sequence>
<feature type="transmembrane region" description="Helical" evidence="1">
    <location>
        <begin position="38"/>
        <end position="54"/>
    </location>
</feature>
<evidence type="ECO:0000313" key="4">
    <source>
        <dbReference type="Proteomes" id="UP001501353"/>
    </source>
</evidence>
<dbReference type="NCBIfam" id="TIGR03008">
    <property type="entry name" value="pepcterm_CAAX"/>
    <property type="match status" value="1"/>
</dbReference>
<evidence type="ECO:0000256" key="1">
    <source>
        <dbReference type="SAM" id="Phobius"/>
    </source>
</evidence>
<feature type="transmembrane region" description="Helical" evidence="1">
    <location>
        <begin position="111"/>
        <end position="130"/>
    </location>
</feature>